<keyword evidence="3" id="KW-0378">Hydrolase</keyword>
<organism evidence="5 6">
    <name type="scientific">Azotobacter bryophylli</name>
    <dbReference type="NCBI Taxonomy" id="1986537"/>
    <lineage>
        <taxon>Bacteria</taxon>
        <taxon>Pseudomonadati</taxon>
        <taxon>Pseudomonadota</taxon>
        <taxon>Gammaproteobacteria</taxon>
        <taxon>Pseudomonadales</taxon>
        <taxon>Pseudomonadaceae</taxon>
        <taxon>Azotobacter</taxon>
    </lineage>
</organism>
<sequence length="266" mass="29291">MDFFGRVKKASLVGAFFVFGGWVFPALALCPLSDGASTALVQQVIDGDTLRLADGRRVRLIGINAPELGHRGRPAEPFAEAARERLQQSVKGNADRVMLLPGSQARDRYGRTLAHAYDARGRNWEAQLLAEGLGYLVAVAPNVSLVDCQLQAEHEARADGRGLWRRPAWKSPEQLRGGGFALVRAAVRRVERNRGGLWIELDGPLVLHVEPHLLGQFDLAALQRLPGRRIEARGWVVDRARRGGTASGQVRWMLPLTHPVMLEVLP</sequence>
<evidence type="ECO:0000256" key="1">
    <source>
        <dbReference type="ARBA" id="ARBA00022722"/>
    </source>
</evidence>
<evidence type="ECO:0000256" key="3">
    <source>
        <dbReference type="ARBA" id="ARBA00022801"/>
    </source>
</evidence>
<keyword evidence="6" id="KW-1185">Reference proteome</keyword>
<dbReference type="PANTHER" id="PTHR12302">
    <property type="entry name" value="EBNA2 BINDING PROTEIN P100"/>
    <property type="match status" value="1"/>
</dbReference>
<comment type="caution">
    <text evidence="5">The sequence shown here is derived from an EMBL/GenBank/DDBJ whole genome shotgun (WGS) entry which is preliminary data.</text>
</comment>
<keyword evidence="1" id="KW-0540">Nuclease</keyword>
<dbReference type="InterPro" id="IPR016071">
    <property type="entry name" value="Staphylococal_nuclease_OB-fold"/>
</dbReference>
<dbReference type="Gene3D" id="2.40.50.90">
    <property type="match status" value="1"/>
</dbReference>
<dbReference type="Pfam" id="PF00565">
    <property type="entry name" value="SNase"/>
    <property type="match status" value="1"/>
</dbReference>
<dbReference type="PANTHER" id="PTHR12302:SF3">
    <property type="entry name" value="SERINE_THREONINE-PROTEIN KINASE 31"/>
    <property type="match status" value="1"/>
</dbReference>
<evidence type="ECO:0000313" key="5">
    <source>
        <dbReference type="EMBL" id="MFC2971912.1"/>
    </source>
</evidence>
<dbReference type="Proteomes" id="UP001595457">
    <property type="component" value="Unassembled WGS sequence"/>
</dbReference>
<dbReference type="SUPFAM" id="SSF50199">
    <property type="entry name" value="Staphylococcal nuclease"/>
    <property type="match status" value="1"/>
</dbReference>
<evidence type="ECO:0000259" key="4">
    <source>
        <dbReference type="PROSITE" id="PS50830"/>
    </source>
</evidence>
<feature type="domain" description="TNase-like" evidence="4">
    <location>
        <begin position="35"/>
        <end position="166"/>
    </location>
</feature>
<proteinExistence type="predicted"/>
<dbReference type="InterPro" id="IPR035437">
    <property type="entry name" value="SNase_OB-fold_sf"/>
</dbReference>
<keyword evidence="2" id="KW-0255">Endonuclease</keyword>
<evidence type="ECO:0000313" key="6">
    <source>
        <dbReference type="Proteomes" id="UP001595457"/>
    </source>
</evidence>
<dbReference type="RefSeq" id="WP_377813525.1">
    <property type="nucleotide sequence ID" value="NZ_JBHRSJ010000012.1"/>
</dbReference>
<name>A0ABV7ARJ4_9GAMM</name>
<reference evidence="6" key="1">
    <citation type="journal article" date="2019" name="Int. J. Syst. Evol. Microbiol.">
        <title>The Global Catalogue of Microorganisms (GCM) 10K type strain sequencing project: providing services to taxonomists for standard genome sequencing and annotation.</title>
        <authorList>
            <consortium name="The Broad Institute Genomics Platform"/>
            <consortium name="The Broad Institute Genome Sequencing Center for Infectious Disease"/>
            <person name="Wu L."/>
            <person name="Ma J."/>
        </authorList>
    </citation>
    <scope>NUCLEOTIDE SEQUENCE [LARGE SCALE GENOMIC DNA]</scope>
    <source>
        <strain evidence="6">KCTC 62195</strain>
    </source>
</reference>
<protein>
    <submittedName>
        <fullName evidence="5">Thermonuclease family protein</fullName>
    </submittedName>
</protein>
<dbReference type="PROSITE" id="PS50830">
    <property type="entry name" value="TNASE_3"/>
    <property type="match status" value="1"/>
</dbReference>
<dbReference type="EMBL" id="JBHRSJ010000012">
    <property type="protein sequence ID" value="MFC2971912.1"/>
    <property type="molecule type" value="Genomic_DNA"/>
</dbReference>
<evidence type="ECO:0000256" key="2">
    <source>
        <dbReference type="ARBA" id="ARBA00022759"/>
    </source>
</evidence>
<accession>A0ABV7ARJ4</accession>
<gene>
    <name evidence="5" type="ORF">ACFOJE_06760</name>
</gene>
<dbReference type="SMART" id="SM00318">
    <property type="entry name" value="SNc"/>
    <property type="match status" value="1"/>
</dbReference>